<dbReference type="SUPFAM" id="SSF48452">
    <property type="entry name" value="TPR-like"/>
    <property type="match status" value="2"/>
</dbReference>
<dbReference type="PROSITE" id="PS50043">
    <property type="entry name" value="HTH_LUXR_2"/>
    <property type="match status" value="1"/>
</dbReference>
<reference evidence="4" key="1">
    <citation type="journal article" date="2013" name="ChemBioChem">
        <title>A unique amino transfer mechanism for constructing the ?-amino fatty acid starter unit in the biosynthesis of the macrolactam antibiotic cremimycin.</title>
        <authorList>
            <person name="Amagai K."/>
            <person name="Takaku R."/>
            <person name="Kudo F."/>
            <person name="Eguchi T."/>
        </authorList>
    </citation>
    <scope>NUCLEOTIDE SEQUENCE</scope>
    <source>
        <strain evidence="4">MJ635-86F5</strain>
    </source>
</reference>
<dbReference type="InterPro" id="IPR036388">
    <property type="entry name" value="WH-like_DNA-bd_sf"/>
</dbReference>
<dbReference type="InterPro" id="IPR000792">
    <property type="entry name" value="Tscrpt_reg_LuxR_C"/>
</dbReference>
<dbReference type="InterPro" id="IPR016032">
    <property type="entry name" value="Sig_transdc_resp-reg_C-effctor"/>
</dbReference>
<keyword evidence="2" id="KW-0067">ATP-binding</keyword>
<evidence type="ECO:0000256" key="2">
    <source>
        <dbReference type="ARBA" id="ARBA00022840"/>
    </source>
</evidence>
<dbReference type="PANTHER" id="PTHR16305:SF35">
    <property type="entry name" value="TRANSCRIPTIONAL ACTIVATOR DOMAIN"/>
    <property type="match status" value="1"/>
</dbReference>
<organism evidence="4">
    <name type="scientific">Streptomyces sp. MJ635-86F5</name>
    <dbReference type="NCBI Taxonomy" id="1321967"/>
    <lineage>
        <taxon>Bacteria</taxon>
        <taxon>Bacillati</taxon>
        <taxon>Actinomycetota</taxon>
        <taxon>Actinomycetes</taxon>
        <taxon>Kitasatosporales</taxon>
        <taxon>Streptomycetaceae</taxon>
        <taxon>Streptomyces</taxon>
    </lineage>
</organism>
<dbReference type="GO" id="GO:0005737">
    <property type="term" value="C:cytoplasm"/>
    <property type="evidence" value="ECO:0007669"/>
    <property type="project" value="TreeGrafter"/>
</dbReference>
<dbReference type="PROSITE" id="PS00622">
    <property type="entry name" value="HTH_LUXR_1"/>
    <property type="match status" value="1"/>
</dbReference>
<dbReference type="Gene3D" id="1.25.40.10">
    <property type="entry name" value="Tetratricopeptide repeat domain"/>
    <property type="match status" value="1"/>
</dbReference>
<evidence type="ECO:0000259" key="3">
    <source>
        <dbReference type="PROSITE" id="PS50043"/>
    </source>
</evidence>
<dbReference type="CDD" id="cd06170">
    <property type="entry name" value="LuxR_C_like"/>
    <property type="match status" value="1"/>
</dbReference>
<dbReference type="SUPFAM" id="SSF52540">
    <property type="entry name" value="P-loop containing nucleoside triphosphate hydrolases"/>
    <property type="match status" value="1"/>
</dbReference>
<dbReference type="InterPro" id="IPR041664">
    <property type="entry name" value="AAA_16"/>
</dbReference>
<dbReference type="EMBL" id="AB818354">
    <property type="protein sequence ID" value="BAO66546.1"/>
    <property type="molecule type" value="Genomic_DNA"/>
</dbReference>
<dbReference type="GO" id="GO:0004016">
    <property type="term" value="F:adenylate cyclase activity"/>
    <property type="evidence" value="ECO:0007669"/>
    <property type="project" value="TreeGrafter"/>
</dbReference>
<sequence length="895" mass="97220">MDKLDLVLDEVGRGTSATAVISGTIGMGKTSVLRSFEKRALRRRFRVLHVACTPEDAGQPYALLRRIFHDVAPLRLPAAPPGAAEDASEQTAVATRQALDRLARLAVRYPVIVGIDDIDRADALSLRSLHDLVQTAGRRPIAFACTGDWQYDAKPAQPFGMFRYHPAVLRLHLDPLPVAAVADLVAQQHGEHSAGRLAADLHARTGGNPRLVEALLGGGDREFRRVLRECLHRLDAPTAGVARALAVLGEDADLLLLSQLAGTSFQVAEQCHRTLSDTGIVDGLRFRHEVAAAVLLDDMSREEETRLRHRAALLLHQSGKPSTVIARRLLAAGPLAQDWTLPVLADAAQHALAHNQAALSVRYLDLLSACHTDADRRDKAQAEAALVDWLRAPADSIPRLRAVKEIATRGHVDADVSTSIAEHLLWNLQFTDGADIVRGLAAPAEDEEPPSWTPDHLSVRLLIASTYPGIAAQFDGLPAALPHPPDIMAMAAWPPVLRARHALHDVLTRRADQHTIARAEQVLQDSGFSHDSLIGIGPALLALVYADLLGPAAAWCDRFMNGDGSHDVPAWRGVIGATSALVSLREGRLDVAVEEAQAALAHLRGPEWNESFGLALATLAEAHTAIGSHEAAAELFARPVPPALSDTRSGLHYLHARGRHHLATGQPQAAVEDFLACGERMVLWKIDTPSLALWREGAAEAFLALGRHRRAAAVIGQTAPPAGVDLLRSRGIHLRCLAAVRGVQERPPILEQALQALQQSGDRYQTAQALADLSETYRSLGDNAKARAAARRARRIAESCHADKLCQTLISAYVPSVHQAADAADEDDKFTRLSDSERRVAILAAQGYTNREISRKLHITVSTVEQHLTRIYRKMRIKNRDELPTNFHIDTARIM</sequence>
<dbReference type="GO" id="GO:0006355">
    <property type="term" value="P:regulation of DNA-templated transcription"/>
    <property type="evidence" value="ECO:0007669"/>
    <property type="project" value="InterPro"/>
</dbReference>
<dbReference type="SUPFAM" id="SSF46894">
    <property type="entry name" value="C-terminal effector domain of the bipartite response regulators"/>
    <property type="match status" value="1"/>
</dbReference>
<protein>
    <submittedName>
        <fullName evidence="4">LuxR-type transcriptional regulator</fullName>
    </submittedName>
</protein>
<proteinExistence type="predicted"/>
<dbReference type="PANTHER" id="PTHR16305">
    <property type="entry name" value="TESTICULAR SOLUBLE ADENYLYL CYCLASE"/>
    <property type="match status" value="1"/>
</dbReference>
<dbReference type="InterPro" id="IPR027417">
    <property type="entry name" value="P-loop_NTPase"/>
</dbReference>
<dbReference type="Gene3D" id="1.10.10.10">
    <property type="entry name" value="Winged helix-like DNA-binding domain superfamily/Winged helix DNA-binding domain"/>
    <property type="match status" value="1"/>
</dbReference>
<keyword evidence="1" id="KW-0547">Nucleotide-binding</keyword>
<feature type="domain" description="HTH luxR-type" evidence="3">
    <location>
        <begin position="826"/>
        <end position="891"/>
    </location>
</feature>
<name>X5IY93_9ACTN</name>
<dbReference type="AlphaFoldDB" id="X5IY93"/>
<dbReference type="GO" id="GO:0005524">
    <property type="term" value="F:ATP binding"/>
    <property type="evidence" value="ECO:0007669"/>
    <property type="project" value="UniProtKB-KW"/>
</dbReference>
<dbReference type="Pfam" id="PF13191">
    <property type="entry name" value="AAA_16"/>
    <property type="match status" value="1"/>
</dbReference>
<dbReference type="Gene3D" id="3.40.50.300">
    <property type="entry name" value="P-loop containing nucleotide triphosphate hydrolases"/>
    <property type="match status" value="1"/>
</dbReference>
<evidence type="ECO:0000313" key="4">
    <source>
        <dbReference type="EMBL" id="BAO66546.1"/>
    </source>
</evidence>
<dbReference type="PRINTS" id="PR00038">
    <property type="entry name" value="HTHLUXR"/>
</dbReference>
<evidence type="ECO:0000256" key="1">
    <source>
        <dbReference type="ARBA" id="ARBA00022741"/>
    </source>
</evidence>
<dbReference type="Pfam" id="PF00196">
    <property type="entry name" value="GerE"/>
    <property type="match status" value="1"/>
</dbReference>
<dbReference type="InterPro" id="IPR011990">
    <property type="entry name" value="TPR-like_helical_dom_sf"/>
</dbReference>
<dbReference type="SMART" id="SM00421">
    <property type="entry name" value="HTH_LUXR"/>
    <property type="match status" value="1"/>
</dbReference>
<dbReference type="GO" id="GO:0003677">
    <property type="term" value="F:DNA binding"/>
    <property type="evidence" value="ECO:0007669"/>
    <property type="project" value="InterPro"/>
</dbReference>
<accession>X5IY93</accession>